<dbReference type="SUPFAM" id="SSF81665">
    <property type="entry name" value="Calcium ATPase, transmembrane domain M"/>
    <property type="match status" value="1"/>
</dbReference>
<organism evidence="2 3">
    <name type="scientific">Mucilaginibacter lappiensis</name>
    <dbReference type="NCBI Taxonomy" id="354630"/>
    <lineage>
        <taxon>Bacteria</taxon>
        <taxon>Pseudomonadati</taxon>
        <taxon>Bacteroidota</taxon>
        <taxon>Sphingobacteriia</taxon>
        <taxon>Sphingobacteriales</taxon>
        <taxon>Sphingobacteriaceae</taxon>
        <taxon>Mucilaginibacter</taxon>
    </lineage>
</organism>
<sequence length="79" mass="8504">MNIQTDPHPNFWTYTKADALSKLATAEVGLSHQEAAKRLKAYGTNTINPATGNKGILLFLSQFKSPITIMLALAQCGGI</sequence>
<evidence type="ECO:0000313" key="3">
    <source>
        <dbReference type="Proteomes" id="UP000541583"/>
    </source>
</evidence>
<reference evidence="2 3" key="1">
    <citation type="submission" date="2020-08" db="EMBL/GenBank/DDBJ databases">
        <title>Genomic Encyclopedia of Type Strains, Phase IV (KMG-V): Genome sequencing to study the core and pangenomes of soil and plant-associated prokaryotes.</title>
        <authorList>
            <person name="Whitman W."/>
        </authorList>
    </citation>
    <scope>NUCLEOTIDE SEQUENCE [LARGE SCALE GENOMIC DNA]</scope>
    <source>
        <strain evidence="2 3">ANJLi2</strain>
    </source>
</reference>
<dbReference type="InterPro" id="IPR004014">
    <property type="entry name" value="ATPase_P-typ_cation-transptr_N"/>
</dbReference>
<feature type="domain" description="Cation-transporting P-type ATPase N-terminal" evidence="1">
    <location>
        <begin position="10"/>
        <end position="75"/>
    </location>
</feature>
<comment type="caution">
    <text evidence="2">The sequence shown here is derived from an EMBL/GenBank/DDBJ whole genome shotgun (WGS) entry which is preliminary data.</text>
</comment>
<dbReference type="SMART" id="SM00831">
    <property type="entry name" value="Cation_ATPase_N"/>
    <property type="match status" value="1"/>
</dbReference>
<dbReference type="EMBL" id="JACHCB010000027">
    <property type="protein sequence ID" value="MBB6113037.1"/>
    <property type="molecule type" value="Genomic_DNA"/>
</dbReference>
<dbReference type="Gene3D" id="1.20.1110.10">
    <property type="entry name" value="Calcium-transporting ATPase, transmembrane domain"/>
    <property type="match status" value="1"/>
</dbReference>
<protein>
    <submittedName>
        <fullName evidence="2">Mg2+-importing ATPase</fullName>
    </submittedName>
</protein>
<evidence type="ECO:0000313" key="2">
    <source>
        <dbReference type="EMBL" id="MBB6113037.1"/>
    </source>
</evidence>
<keyword evidence="3" id="KW-1185">Reference proteome</keyword>
<dbReference type="Gene3D" id="2.70.150.10">
    <property type="entry name" value="Calcium-transporting ATPase, cytoplasmic transduction domain A"/>
    <property type="match status" value="1"/>
</dbReference>
<evidence type="ECO:0000259" key="1">
    <source>
        <dbReference type="SMART" id="SM00831"/>
    </source>
</evidence>
<accession>A0ABR6PTC7</accession>
<dbReference type="Pfam" id="PF00690">
    <property type="entry name" value="Cation_ATPase_N"/>
    <property type="match status" value="1"/>
</dbReference>
<dbReference type="RefSeq" id="WP_076378932.1">
    <property type="nucleotide sequence ID" value="NZ_FTMG01000027.1"/>
</dbReference>
<name>A0ABR6PTC7_9SPHI</name>
<dbReference type="InterPro" id="IPR023298">
    <property type="entry name" value="ATPase_P-typ_TM_dom_sf"/>
</dbReference>
<gene>
    <name evidence="2" type="ORF">HDF23_005820</name>
</gene>
<proteinExistence type="predicted"/>
<dbReference type="Proteomes" id="UP000541583">
    <property type="component" value="Unassembled WGS sequence"/>
</dbReference>